<reference evidence="3" key="1">
    <citation type="submission" date="2019-02" db="EMBL/GenBank/DDBJ databases">
        <authorList>
            <person name="Gruber-Vodicka R. H."/>
            <person name="Seah K. B. B."/>
        </authorList>
    </citation>
    <scope>NUCLEOTIDE SEQUENCE</scope>
    <source>
        <strain evidence="3">BECK_S312</strain>
        <strain evidence="5">BECK_S426</strain>
    </source>
</reference>
<dbReference type="SUPFAM" id="SSF46689">
    <property type="entry name" value="Homeodomain-like"/>
    <property type="match status" value="1"/>
</dbReference>
<evidence type="ECO:0000313" key="3">
    <source>
        <dbReference type="EMBL" id="VFK26106.1"/>
    </source>
</evidence>
<dbReference type="InterPro" id="IPR009057">
    <property type="entry name" value="Homeodomain-like_sf"/>
</dbReference>
<dbReference type="Gene3D" id="1.10.10.60">
    <property type="entry name" value="Homeodomain-like"/>
    <property type="match status" value="1"/>
</dbReference>
<dbReference type="GO" id="GO:0003677">
    <property type="term" value="F:DNA binding"/>
    <property type="evidence" value="ECO:0007669"/>
    <property type="project" value="InterPro"/>
</dbReference>
<sequence>MPHYSQEFKEKLIREMMSPAGRRVSEIHRDTGISENTLYSWKNKYGGGQEVESGKAVKPENWDGERKLLVLMETSGLNEQDLSEYCREDGLYVEQIARWREFAIAGTESGSLLTKSQRQEWQKDKKKLCNLQKELRRKDKALAEAAALLVLEKKAQVIWGEPGEG</sequence>
<dbReference type="EMBL" id="CAADFM010000391">
    <property type="protein sequence ID" value="VFK23789.1"/>
    <property type="molecule type" value="Genomic_DNA"/>
</dbReference>
<dbReference type="GO" id="GO:0004803">
    <property type="term" value="F:transposase activity"/>
    <property type="evidence" value="ECO:0007669"/>
    <property type="project" value="InterPro"/>
</dbReference>
<evidence type="ECO:0000313" key="6">
    <source>
        <dbReference type="EMBL" id="VFK36865.1"/>
    </source>
</evidence>
<dbReference type="AlphaFoldDB" id="A0A450XA02"/>
<proteinExistence type="inferred from homology"/>
<evidence type="ECO:0000313" key="4">
    <source>
        <dbReference type="EMBL" id="VFK27752.1"/>
    </source>
</evidence>
<protein>
    <submittedName>
        <fullName evidence="3">Transposase</fullName>
    </submittedName>
</protein>
<dbReference type="GO" id="GO:0006313">
    <property type="term" value="P:DNA transposition"/>
    <property type="evidence" value="ECO:0007669"/>
    <property type="project" value="InterPro"/>
</dbReference>
<gene>
    <name evidence="2" type="ORF">BECKLPF1236A_GA0070988_103911</name>
    <name evidence="3" type="ORF">BECKLPF1236A_GA0070988_105111</name>
    <name evidence="4" type="ORF">BECKLPF1236A_GA0070988_105991</name>
    <name evidence="5" type="ORF">BECKLPF1236C_GA0070990_106861</name>
    <name evidence="6" type="ORF">BECKLPF1236C_GA0070990_107081</name>
</gene>
<organism evidence="3">
    <name type="scientific">Candidatus Kentrum sp. LPFa</name>
    <dbReference type="NCBI Taxonomy" id="2126335"/>
    <lineage>
        <taxon>Bacteria</taxon>
        <taxon>Pseudomonadati</taxon>
        <taxon>Pseudomonadota</taxon>
        <taxon>Gammaproteobacteria</taxon>
        <taxon>Candidatus Kentrum</taxon>
    </lineage>
</organism>
<evidence type="ECO:0000313" key="2">
    <source>
        <dbReference type="EMBL" id="VFK23789.1"/>
    </source>
</evidence>
<dbReference type="EMBL" id="CAADFP010000708">
    <property type="protein sequence ID" value="VFK36865.1"/>
    <property type="molecule type" value="Genomic_DNA"/>
</dbReference>
<dbReference type="Pfam" id="PF01527">
    <property type="entry name" value="HTH_Tnp_1"/>
    <property type="match status" value="1"/>
</dbReference>
<dbReference type="EMBL" id="CAADFP010000686">
    <property type="protein sequence ID" value="VFK36744.1"/>
    <property type="molecule type" value="Genomic_DNA"/>
</dbReference>
<dbReference type="EMBL" id="CAADFM010000511">
    <property type="protein sequence ID" value="VFK26106.1"/>
    <property type="molecule type" value="Genomic_DNA"/>
</dbReference>
<comment type="similarity">
    <text evidence="1">Belongs to the transposase 8 family.</text>
</comment>
<name>A0A450XA02_9GAMM</name>
<evidence type="ECO:0000256" key="1">
    <source>
        <dbReference type="ARBA" id="ARBA00009964"/>
    </source>
</evidence>
<dbReference type="EMBL" id="CAADFM010000599">
    <property type="protein sequence ID" value="VFK27752.1"/>
    <property type="molecule type" value="Genomic_DNA"/>
</dbReference>
<evidence type="ECO:0000313" key="5">
    <source>
        <dbReference type="EMBL" id="VFK36744.1"/>
    </source>
</evidence>
<accession>A0A450XA02</accession>
<dbReference type="InterPro" id="IPR002514">
    <property type="entry name" value="Transposase_8"/>
</dbReference>